<evidence type="ECO:0008006" key="4">
    <source>
        <dbReference type="Google" id="ProtNLM"/>
    </source>
</evidence>
<dbReference type="EMBL" id="LTAZ01000004">
    <property type="protein sequence ID" value="KYH26087.1"/>
    <property type="molecule type" value="Genomic_DNA"/>
</dbReference>
<comment type="caution">
    <text evidence="2">The sequence shown here is derived from an EMBL/GenBank/DDBJ whole genome shotgun (WGS) entry which is preliminary data.</text>
</comment>
<dbReference type="Proteomes" id="UP000075321">
    <property type="component" value="Unassembled WGS sequence"/>
</dbReference>
<evidence type="ECO:0000256" key="1">
    <source>
        <dbReference type="SAM" id="Phobius"/>
    </source>
</evidence>
<name>A0A151AFB9_9EURY</name>
<dbReference type="OrthoDB" id="295408at2157"/>
<evidence type="ECO:0000313" key="2">
    <source>
        <dbReference type="EMBL" id="KYH26087.1"/>
    </source>
</evidence>
<organism evidence="2 3">
    <name type="scientific">Halalkalicoccus paucihalophilus</name>
    <dbReference type="NCBI Taxonomy" id="1008153"/>
    <lineage>
        <taxon>Archaea</taxon>
        <taxon>Methanobacteriati</taxon>
        <taxon>Methanobacteriota</taxon>
        <taxon>Stenosarchaea group</taxon>
        <taxon>Halobacteria</taxon>
        <taxon>Halobacteriales</taxon>
        <taxon>Halococcaceae</taxon>
        <taxon>Halalkalicoccus</taxon>
    </lineage>
</organism>
<dbReference type="AlphaFoldDB" id="A0A151AFB9"/>
<accession>A0A151AFB9</accession>
<dbReference type="InterPro" id="IPR021741">
    <property type="entry name" value="DUF3311"/>
</dbReference>
<dbReference type="RefSeq" id="WP_066380528.1">
    <property type="nucleotide sequence ID" value="NZ_LTAZ01000004.1"/>
</dbReference>
<keyword evidence="1" id="KW-0812">Transmembrane</keyword>
<reference evidence="2 3" key="1">
    <citation type="submission" date="2016-02" db="EMBL/GenBank/DDBJ databases">
        <title>Genome sequence of Halalkalicoccus paucihalophilus DSM 24557.</title>
        <authorList>
            <person name="Poehlein A."/>
            <person name="Daniel R."/>
        </authorList>
    </citation>
    <scope>NUCLEOTIDE SEQUENCE [LARGE SCALE GENOMIC DNA]</scope>
    <source>
        <strain evidence="2 3">DSM 24557</strain>
    </source>
</reference>
<protein>
    <recommendedName>
        <fullName evidence="4">DUF3311 domain-containing protein</fullName>
    </recommendedName>
</protein>
<gene>
    <name evidence="2" type="ORF">HAPAU_11780</name>
</gene>
<keyword evidence="1" id="KW-0472">Membrane</keyword>
<evidence type="ECO:0000313" key="3">
    <source>
        <dbReference type="Proteomes" id="UP000075321"/>
    </source>
</evidence>
<keyword evidence="1" id="KW-1133">Transmembrane helix</keyword>
<dbReference type="Pfam" id="PF11755">
    <property type="entry name" value="DUF3311"/>
    <property type="match status" value="1"/>
</dbReference>
<proteinExistence type="predicted"/>
<keyword evidence="3" id="KW-1185">Reference proteome</keyword>
<sequence length="70" mass="8317">MVSTYERYAWGLVFVVLVVFAVPWFLWGDARVIRGLPVWLWWHVGWMGLASLAFWLFSRRAWGLWIEGTT</sequence>
<feature type="transmembrane region" description="Helical" evidence="1">
    <location>
        <begin position="7"/>
        <end position="27"/>
    </location>
</feature>
<dbReference type="PATRIC" id="fig|1008153.3.peg.1185"/>
<feature type="transmembrane region" description="Helical" evidence="1">
    <location>
        <begin position="39"/>
        <end position="57"/>
    </location>
</feature>